<proteinExistence type="predicted"/>
<sequence>MMLQSAINVPCATQAGSQATGSAFQVTSGSRLAQILAFTAAPSQKIINKNDYHLHK</sequence>
<dbReference type="RefSeq" id="WP_021806069.1">
    <property type="nucleotide sequence ID" value="NZ_JACBIV010000002.1"/>
</dbReference>
<reference evidence="1" key="1">
    <citation type="submission" date="2020-08" db="EMBL/GenBank/DDBJ databases">
        <title>Food and environmental bacterial isolates.</title>
        <authorList>
            <person name="Richter L."/>
            <person name="Du Plessis E.M."/>
            <person name="Duvenage S."/>
            <person name="Allam M."/>
            <person name="Korsten L."/>
        </authorList>
    </citation>
    <scope>NUCLEOTIDE SEQUENCE</scope>
    <source>
        <strain evidence="1">UPMP2127</strain>
    </source>
</reference>
<evidence type="ECO:0000313" key="2">
    <source>
        <dbReference type="Proteomes" id="UP000659084"/>
    </source>
</evidence>
<organism evidence="1 2">
    <name type="scientific">Serratia fonticola</name>
    <dbReference type="NCBI Taxonomy" id="47917"/>
    <lineage>
        <taxon>Bacteria</taxon>
        <taxon>Pseudomonadati</taxon>
        <taxon>Pseudomonadota</taxon>
        <taxon>Gammaproteobacteria</taxon>
        <taxon>Enterobacterales</taxon>
        <taxon>Yersiniaceae</taxon>
        <taxon>Serratia</taxon>
    </lineage>
</organism>
<evidence type="ECO:0000313" key="1">
    <source>
        <dbReference type="EMBL" id="MBC3210624.1"/>
    </source>
</evidence>
<dbReference type="EMBL" id="JACNYO010000001">
    <property type="protein sequence ID" value="MBC3210624.1"/>
    <property type="molecule type" value="Genomic_DNA"/>
</dbReference>
<gene>
    <name evidence="1" type="ORF">H8J20_00595</name>
</gene>
<dbReference type="Proteomes" id="UP000659084">
    <property type="component" value="Unassembled WGS sequence"/>
</dbReference>
<protein>
    <submittedName>
        <fullName evidence="1">Uncharacterized protein</fullName>
    </submittedName>
</protein>
<name>A0AAW3WIY4_SERFO</name>
<accession>A0AAW3WIY4</accession>
<comment type="caution">
    <text evidence="1">The sequence shown here is derived from an EMBL/GenBank/DDBJ whole genome shotgun (WGS) entry which is preliminary data.</text>
</comment>
<dbReference type="AlphaFoldDB" id="A0AAW3WIY4"/>